<reference evidence="1 2" key="1">
    <citation type="journal article" date="1995" name="J. Virol.">
        <title>Identification and characterization of a cDNA derived from multiple splicing that encodes envelope glycoprotein gp105 of human herpesvirus 6.</title>
        <authorList>
            <person name="Pfeiffer B."/>
            <person name="Thomson B."/>
            <person name="Chandran B."/>
        </authorList>
    </citation>
    <scope>NUCLEOTIDE SEQUENCE [LARGE SCALE GENOMIC DNA]</scope>
    <source>
        <strain evidence="1 2">JI</strain>
    </source>
</reference>
<organism evidence="1 2">
    <name type="scientific">Human herpesvirus 7 (strain JI)</name>
    <name type="common">HHV-7</name>
    <name type="synonym">Human T lymphotropic virus</name>
    <dbReference type="NCBI Taxonomy" id="57278"/>
    <lineage>
        <taxon>Viruses</taxon>
        <taxon>Duplodnaviria</taxon>
        <taxon>Heunggongvirae</taxon>
        <taxon>Peploviricota</taxon>
        <taxon>Herviviricetes</taxon>
        <taxon>Herpesvirales</taxon>
        <taxon>Orthoherpesviridae</taxon>
        <taxon>Betaherpesvirinae</taxon>
        <taxon>Roseolovirus</taxon>
        <taxon>Roseolovirus humanbeta7</taxon>
        <taxon>Human betaherpesvirus 7</taxon>
    </lineage>
</organism>
<name>Q69522_HHV7J</name>
<organismHost>
    <name type="scientific">Homo sapiens</name>
    <name type="common">Human</name>
    <dbReference type="NCBI Taxonomy" id="9606"/>
</organismHost>
<dbReference type="Proteomes" id="UP000009246">
    <property type="component" value="Segment"/>
</dbReference>
<evidence type="ECO:0000313" key="2">
    <source>
        <dbReference type="Proteomes" id="UP000009246"/>
    </source>
</evidence>
<accession>Q69522</accession>
<gene>
    <name evidence="1" type="primary">U100</name>
</gene>
<evidence type="ECO:0000313" key="1">
    <source>
        <dbReference type="EMBL" id="AAC54756.1"/>
    </source>
</evidence>
<dbReference type="PIR" id="T41996">
    <property type="entry name" value="T41996"/>
</dbReference>
<protein>
    <submittedName>
        <fullName evidence="1">Spliced glycoprotein</fullName>
    </submittedName>
</protein>
<sequence length="82" mass="9428">MVQLHYIIFASLIKICTNTVPLEKARTAITLEDIIENLINENMHNASSTRYIGLSSEERQSLLEYTRCTSFSCECEWPDEAQ</sequence>
<dbReference type="EMBL" id="U43400">
    <property type="protein sequence ID" value="AAC54756.1"/>
    <property type="molecule type" value="Genomic_DNA"/>
</dbReference>
<proteinExistence type="predicted"/>